<dbReference type="InterPro" id="IPR018044">
    <property type="entry name" value="Peptidase_S11"/>
</dbReference>
<evidence type="ECO:0000256" key="7">
    <source>
        <dbReference type="ARBA" id="ARBA00022801"/>
    </source>
</evidence>
<organism evidence="14 15">
    <name type="scientific">Teichococcus vastitatis</name>
    <dbReference type="NCBI Taxonomy" id="2307076"/>
    <lineage>
        <taxon>Bacteria</taxon>
        <taxon>Pseudomonadati</taxon>
        <taxon>Pseudomonadota</taxon>
        <taxon>Alphaproteobacteria</taxon>
        <taxon>Acetobacterales</taxon>
        <taxon>Roseomonadaceae</taxon>
        <taxon>Roseomonas</taxon>
    </lineage>
</organism>
<dbReference type="GO" id="GO:0004180">
    <property type="term" value="F:carboxypeptidase activity"/>
    <property type="evidence" value="ECO:0007669"/>
    <property type="project" value="UniProtKB-KW"/>
</dbReference>
<comment type="pathway">
    <text evidence="1">Cell wall biogenesis; peptidoglycan biosynthesis.</text>
</comment>
<dbReference type="SMART" id="SM00936">
    <property type="entry name" value="PBP5_C"/>
    <property type="match status" value="1"/>
</dbReference>
<dbReference type="EC" id="3.4.16.4" evidence="3"/>
<dbReference type="Gene3D" id="2.60.410.10">
    <property type="entry name" value="D-Ala-D-Ala carboxypeptidase, C-terminal domain"/>
    <property type="match status" value="1"/>
</dbReference>
<dbReference type="PANTHER" id="PTHR21581">
    <property type="entry name" value="D-ALANYL-D-ALANINE CARBOXYPEPTIDASE"/>
    <property type="match status" value="1"/>
</dbReference>
<evidence type="ECO:0000256" key="4">
    <source>
        <dbReference type="ARBA" id="ARBA00022645"/>
    </source>
</evidence>
<dbReference type="InterPro" id="IPR037167">
    <property type="entry name" value="Peptidase_S11_C_sf"/>
</dbReference>
<evidence type="ECO:0000256" key="10">
    <source>
        <dbReference type="ARBA" id="ARBA00023316"/>
    </source>
</evidence>
<keyword evidence="8" id="KW-0133">Cell shape</keyword>
<keyword evidence="9" id="KW-0573">Peptidoglycan synthesis</keyword>
<dbReference type="InterPro" id="IPR001967">
    <property type="entry name" value="Peptidase_S11_N"/>
</dbReference>
<evidence type="ECO:0000313" key="15">
    <source>
        <dbReference type="Proteomes" id="UP001201985"/>
    </source>
</evidence>
<sequence>MSENAWRKGGSKMFVALGSQVTVQDLLRGVVVQSGNDACIVLAEGISGTEEQFAVLMNEYAKRLGMTSSTFRNATGWPDPEHLTTCRDLATLAGRLISDFPEQYGLFGIPSFQWNGISQQNRDPLLGRVSGADGMKTGHTEAAGYGLVGAAKRGDRRLILVANGMSSMKMRGDEGARLLEWGFANFTNVSLFRAGEAVEEAPVWLGARPAVPLVAEREVVLTLPQSWRRTLQVKLRYAAPVAAPVAKGQPLGQIEIGGEGVPPMQLPLLAGAEVARLGPVLRLPAVVSHWVFG</sequence>
<dbReference type="InterPro" id="IPR012338">
    <property type="entry name" value="Beta-lactam/transpept-like"/>
</dbReference>
<accession>A0ABS9W9J1</accession>
<evidence type="ECO:0000256" key="6">
    <source>
        <dbReference type="ARBA" id="ARBA00022729"/>
    </source>
</evidence>
<dbReference type="Proteomes" id="UP001201985">
    <property type="component" value="Unassembled WGS sequence"/>
</dbReference>
<evidence type="ECO:0000256" key="8">
    <source>
        <dbReference type="ARBA" id="ARBA00022960"/>
    </source>
</evidence>
<evidence type="ECO:0000256" key="11">
    <source>
        <dbReference type="ARBA" id="ARBA00034000"/>
    </source>
</evidence>
<evidence type="ECO:0000313" key="14">
    <source>
        <dbReference type="EMBL" id="MCI0755893.1"/>
    </source>
</evidence>
<dbReference type="PANTHER" id="PTHR21581:SF6">
    <property type="entry name" value="TRAFFICKING PROTEIN PARTICLE COMPLEX SUBUNIT 12"/>
    <property type="match status" value="1"/>
</dbReference>
<comment type="catalytic activity">
    <reaction evidence="11">
        <text>Preferential cleavage: (Ac)2-L-Lys-D-Ala-|-D-Ala. Also transpeptidation of peptidyl-alanyl moieties that are N-acyl substituents of D-alanine.</text>
        <dbReference type="EC" id="3.4.16.4"/>
    </reaction>
</comment>
<dbReference type="Gene3D" id="3.40.710.10">
    <property type="entry name" value="DD-peptidase/beta-lactamase superfamily"/>
    <property type="match status" value="1"/>
</dbReference>
<evidence type="ECO:0000259" key="13">
    <source>
        <dbReference type="SMART" id="SM00936"/>
    </source>
</evidence>
<gene>
    <name evidence="14" type="ORF">MON41_19700</name>
</gene>
<evidence type="ECO:0000256" key="3">
    <source>
        <dbReference type="ARBA" id="ARBA00012448"/>
    </source>
</evidence>
<keyword evidence="7" id="KW-0378">Hydrolase</keyword>
<keyword evidence="5" id="KW-0645">Protease</keyword>
<evidence type="ECO:0000256" key="1">
    <source>
        <dbReference type="ARBA" id="ARBA00004752"/>
    </source>
</evidence>
<reference evidence="14 15" key="1">
    <citation type="submission" date="2022-03" db="EMBL/GenBank/DDBJ databases">
        <title>Complete genome analysis of Roseomonas KG 17.1 : a prolific producer of plant growth promoters.</title>
        <authorList>
            <person name="Saadouli I."/>
            <person name="Najjari A."/>
            <person name="Mosbah A."/>
            <person name="Ouzari H.I."/>
        </authorList>
    </citation>
    <scope>NUCLEOTIDE SEQUENCE [LARGE SCALE GENOMIC DNA]</scope>
    <source>
        <strain evidence="14 15">KG17-1</strain>
    </source>
</reference>
<dbReference type="Pfam" id="PF07943">
    <property type="entry name" value="PBP5_C"/>
    <property type="match status" value="1"/>
</dbReference>
<evidence type="ECO:0000256" key="9">
    <source>
        <dbReference type="ARBA" id="ARBA00022984"/>
    </source>
</evidence>
<evidence type="ECO:0000256" key="2">
    <source>
        <dbReference type="ARBA" id="ARBA00007164"/>
    </source>
</evidence>
<evidence type="ECO:0000256" key="12">
    <source>
        <dbReference type="RuleBase" id="RU004016"/>
    </source>
</evidence>
<evidence type="ECO:0000256" key="5">
    <source>
        <dbReference type="ARBA" id="ARBA00022670"/>
    </source>
</evidence>
<dbReference type="PRINTS" id="PR00725">
    <property type="entry name" value="DADACBPTASE1"/>
</dbReference>
<dbReference type="Pfam" id="PF00768">
    <property type="entry name" value="Peptidase_S11"/>
    <property type="match status" value="1"/>
</dbReference>
<comment type="caution">
    <text evidence="14">The sequence shown here is derived from an EMBL/GenBank/DDBJ whole genome shotgun (WGS) entry which is preliminary data.</text>
</comment>
<dbReference type="InterPro" id="IPR012907">
    <property type="entry name" value="Peptidase_S11_C"/>
</dbReference>
<comment type="similarity">
    <text evidence="2 12">Belongs to the peptidase S11 family.</text>
</comment>
<dbReference type="SUPFAM" id="SSF56601">
    <property type="entry name" value="beta-lactamase/transpeptidase-like"/>
    <property type="match status" value="1"/>
</dbReference>
<dbReference type="EMBL" id="JALBUU010000079">
    <property type="protein sequence ID" value="MCI0755893.1"/>
    <property type="molecule type" value="Genomic_DNA"/>
</dbReference>
<keyword evidence="6" id="KW-0732">Signal</keyword>
<name>A0ABS9W9J1_9PROT</name>
<keyword evidence="15" id="KW-1185">Reference proteome</keyword>
<keyword evidence="10" id="KW-0961">Cell wall biogenesis/degradation</keyword>
<keyword evidence="4 14" id="KW-0121">Carboxypeptidase</keyword>
<feature type="domain" description="Peptidase S11 D-Ala-D-Ala carboxypeptidase A C-terminal" evidence="13">
    <location>
        <begin position="186"/>
        <end position="276"/>
    </location>
</feature>
<protein>
    <recommendedName>
        <fullName evidence="3">serine-type D-Ala-D-Ala carboxypeptidase</fullName>
        <ecNumber evidence="3">3.4.16.4</ecNumber>
    </recommendedName>
</protein>
<proteinExistence type="inferred from homology"/>